<feature type="transmembrane region" description="Helical" evidence="1">
    <location>
        <begin position="146"/>
        <end position="168"/>
    </location>
</feature>
<keyword evidence="1" id="KW-0472">Membrane</keyword>
<feature type="transmembrane region" description="Helical" evidence="1">
    <location>
        <begin position="57"/>
        <end position="79"/>
    </location>
</feature>
<feature type="transmembrane region" description="Helical" evidence="1">
    <location>
        <begin position="106"/>
        <end position="126"/>
    </location>
</feature>
<dbReference type="EMBL" id="JASJQH010000456">
    <property type="protein sequence ID" value="KAK9764283.1"/>
    <property type="molecule type" value="Genomic_DNA"/>
</dbReference>
<evidence type="ECO:0000256" key="1">
    <source>
        <dbReference type="SAM" id="Phobius"/>
    </source>
</evidence>
<evidence type="ECO:0000313" key="2">
    <source>
        <dbReference type="EMBL" id="KAK9764283.1"/>
    </source>
</evidence>
<protein>
    <recommendedName>
        <fullName evidence="4">DUF1648 domain-containing protein</fullName>
    </recommendedName>
</protein>
<gene>
    <name evidence="2" type="ORF">K7432_008325</name>
</gene>
<proteinExistence type="predicted"/>
<organism evidence="2 3">
    <name type="scientific">Basidiobolus ranarum</name>
    <dbReference type="NCBI Taxonomy" id="34480"/>
    <lineage>
        <taxon>Eukaryota</taxon>
        <taxon>Fungi</taxon>
        <taxon>Fungi incertae sedis</taxon>
        <taxon>Zoopagomycota</taxon>
        <taxon>Entomophthoromycotina</taxon>
        <taxon>Basidiobolomycetes</taxon>
        <taxon>Basidiobolales</taxon>
        <taxon>Basidiobolaceae</taxon>
        <taxon>Basidiobolus</taxon>
    </lineage>
</organism>
<reference evidence="2 3" key="1">
    <citation type="submission" date="2023-04" db="EMBL/GenBank/DDBJ databases">
        <title>Genome of Basidiobolus ranarum AG-B5.</title>
        <authorList>
            <person name="Stajich J.E."/>
            <person name="Carter-House D."/>
            <person name="Gryganskyi A."/>
        </authorList>
    </citation>
    <scope>NUCLEOTIDE SEQUENCE [LARGE SCALE GENOMIC DNA]</scope>
    <source>
        <strain evidence="2 3">AG-B5</strain>
    </source>
</reference>
<comment type="caution">
    <text evidence="2">The sequence shown here is derived from an EMBL/GenBank/DDBJ whole genome shotgun (WGS) entry which is preliminary data.</text>
</comment>
<evidence type="ECO:0000313" key="3">
    <source>
        <dbReference type="Proteomes" id="UP001479436"/>
    </source>
</evidence>
<evidence type="ECO:0008006" key="4">
    <source>
        <dbReference type="Google" id="ProtNLM"/>
    </source>
</evidence>
<name>A0ABR2WS09_9FUNG</name>
<keyword evidence="3" id="KW-1185">Reference proteome</keyword>
<keyword evidence="1" id="KW-0812">Transmembrane</keyword>
<accession>A0ABR2WS09</accession>
<sequence length="189" mass="21915">MPTFMRTFIIPLAVVLFQSIILVTISVFYYSSLPPEVTTEFDNDGHPTKQQDKVGYYAVKMVIFFPLVYALVALALFVVPRLSSKYAIGLGDMARAEKENPGTLKLFRGLVAKATLWFAVFTAQLLLEIHTMSFEIAKRGKNEIFWLFWMFFVFFLFEMLVTCLVLFFRLRNALKEGRTWDTYEHSSFI</sequence>
<feature type="transmembrane region" description="Helical" evidence="1">
    <location>
        <begin position="7"/>
        <end position="30"/>
    </location>
</feature>
<dbReference type="Proteomes" id="UP001479436">
    <property type="component" value="Unassembled WGS sequence"/>
</dbReference>
<keyword evidence="1" id="KW-1133">Transmembrane helix</keyword>